<reference evidence="2 3" key="2">
    <citation type="submission" date="2019-01" db="EMBL/GenBank/DDBJ databases">
        <title>The decoding of complex shrimp genome reveals the adaptation for benthos swimmer, frequently molting mechanism and breeding impact on genome.</title>
        <authorList>
            <person name="Sun Y."/>
            <person name="Gao Y."/>
            <person name="Yu Y."/>
        </authorList>
    </citation>
    <scope>NUCLEOTIDE SEQUENCE [LARGE SCALE GENOMIC DNA]</scope>
    <source>
        <tissue evidence="2">Muscle</tissue>
    </source>
</reference>
<accession>A0A423TU67</accession>
<feature type="compositionally biased region" description="Basic and acidic residues" evidence="1">
    <location>
        <begin position="327"/>
        <end position="341"/>
    </location>
</feature>
<comment type="caution">
    <text evidence="2">The sequence shown here is derived from an EMBL/GenBank/DDBJ whole genome shotgun (WGS) entry which is preliminary data.</text>
</comment>
<feature type="compositionally biased region" description="Acidic residues" evidence="1">
    <location>
        <begin position="123"/>
        <end position="132"/>
    </location>
</feature>
<gene>
    <name evidence="2" type="ORF">C7M84_001288</name>
</gene>
<sequence>MVVQEHSADQTSAGPYLVEEQLLVQVTQEAQHQQAELANNTRVYAGGPQYIRGNAVDPIFSDLQRKGVNKKQVMDKKEEIAAKTNCKALQSQPNFESRWNFREVLVKPECPLISLGEIPEEEFLGEEDSENEEQGRPRRKSAKKARLRWKNIHEVDDIGKLKTKKPKRLQMQPREKGNCMLEKVMPSMPKEQAPSTLPLWAQRLTSVRLVDDMWVVGVASSSSVLHQTLEGHSRSVLCDYIKSHPSSLEQRHRTRAQVSRIMWHHQRIMFDGVPFTIVSSDDLKCAFGMNYKIKRKGTDASAEGKLATNKVEEEFVEEEAIGGCTELKEAGGEGHPGKEQVTKIADTNNQPKKRYKDVT</sequence>
<dbReference type="Proteomes" id="UP000283509">
    <property type="component" value="Unassembled WGS sequence"/>
</dbReference>
<evidence type="ECO:0000256" key="1">
    <source>
        <dbReference type="SAM" id="MobiDB-lite"/>
    </source>
</evidence>
<name>A0A423TU67_PENVA</name>
<feature type="region of interest" description="Disordered" evidence="1">
    <location>
        <begin position="123"/>
        <end position="144"/>
    </location>
</feature>
<reference evidence="2 3" key="1">
    <citation type="submission" date="2018-04" db="EMBL/GenBank/DDBJ databases">
        <authorList>
            <person name="Zhang X."/>
            <person name="Yuan J."/>
            <person name="Li F."/>
            <person name="Xiang J."/>
        </authorList>
    </citation>
    <scope>NUCLEOTIDE SEQUENCE [LARGE SCALE GENOMIC DNA]</scope>
    <source>
        <tissue evidence="2">Muscle</tissue>
    </source>
</reference>
<dbReference type="EMBL" id="QCYY01001167">
    <property type="protein sequence ID" value="ROT80016.1"/>
    <property type="molecule type" value="Genomic_DNA"/>
</dbReference>
<protein>
    <submittedName>
        <fullName evidence="2">Uncharacterized protein</fullName>
    </submittedName>
</protein>
<organism evidence="2 3">
    <name type="scientific">Penaeus vannamei</name>
    <name type="common">Whiteleg shrimp</name>
    <name type="synonym">Litopenaeus vannamei</name>
    <dbReference type="NCBI Taxonomy" id="6689"/>
    <lineage>
        <taxon>Eukaryota</taxon>
        <taxon>Metazoa</taxon>
        <taxon>Ecdysozoa</taxon>
        <taxon>Arthropoda</taxon>
        <taxon>Crustacea</taxon>
        <taxon>Multicrustacea</taxon>
        <taxon>Malacostraca</taxon>
        <taxon>Eumalacostraca</taxon>
        <taxon>Eucarida</taxon>
        <taxon>Decapoda</taxon>
        <taxon>Dendrobranchiata</taxon>
        <taxon>Penaeoidea</taxon>
        <taxon>Penaeidae</taxon>
        <taxon>Penaeus</taxon>
    </lineage>
</organism>
<dbReference type="AlphaFoldDB" id="A0A423TU67"/>
<keyword evidence="3" id="KW-1185">Reference proteome</keyword>
<dbReference type="OrthoDB" id="2668416at2759"/>
<feature type="region of interest" description="Disordered" evidence="1">
    <location>
        <begin position="327"/>
        <end position="359"/>
    </location>
</feature>
<dbReference type="Pfam" id="PF15299">
    <property type="entry name" value="ALS2CR8"/>
    <property type="match status" value="1"/>
</dbReference>
<proteinExistence type="predicted"/>
<dbReference type="InterPro" id="IPR029309">
    <property type="entry name" value="CaRF"/>
</dbReference>
<evidence type="ECO:0000313" key="2">
    <source>
        <dbReference type="EMBL" id="ROT80016.1"/>
    </source>
</evidence>
<evidence type="ECO:0000313" key="3">
    <source>
        <dbReference type="Proteomes" id="UP000283509"/>
    </source>
</evidence>
<dbReference type="GO" id="GO:0003700">
    <property type="term" value="F:DNA-binding transcription factor activity"/>
    <property type="evidence" value="ECO:0007669"/>
    <property type="project" value="InterPro"/>
</dbReference>